<gene>
    <name evidence="3" type="primary">mpaC</name>
    <name evidence="3" type="ORF">SK854_32935</name>
</gene>
<dbReference type="Proteomes" id="UP001285352">
    <property type="component" value="Unassembled WGS sequence"/>
</dbReference>
<feature type="domain" description="Alcohol dehydrogenase iron-type/glycerol dehydrogenase GldA" evidence="2">
    <location>
        <begin position="50"/>
        <end position="158"/>
    </location>
</feature>
<dbReference type="PANTHER" id="PTHR11496:SF83">
    <property type="entry name" value="HYDROXYACID-OXOACID TRANSHYDROGENASE, MITOCHONDRIAL"/>
    <property type="match status" value="1"/>
</dbReference>
<evidence type="ECO:0000313" key="3">
    <source>
        <dbReference type="EMBL" id="MDX8146961.1"/>
    </source>
</evidence>
<keyword evidence="4" id="KW-1185">Reference proteome</keyword>
<protein>
    <submittedName>
        <fullName evidence="3">Daptide-type RiPP biosynthesis dehydogenase</fullName>
    </submittedName>
</protein>
<sequence length="362" mass="38211">MMLRRACPTTVHAGARAWRSVNLGRRPLIVTDAGLSFSFDVPTIRLDTTSTDLGTVRALSSQIADHAPDVLVGVGGGAVLDVVKLAGVPDFADVLEARGQRAGVVGLPNISPAFRRVFVPTTIGTGAEVSPVACVRIGVHRRLAIGNALAPESAVLDPAFTETLPPVLLREGVLEALLRVVGPFVGSPRIGGLPDAEAEMLVRQLVAVGERLASGDVGPDVRLTAATLSAATHTGWALVGRDTYGAKHWYLANELSTVLGVRKMIATAAVVPAVWTRIMAGDRRYGDAGRLVEAWSWISDGTPVSGLHSLLRRWDLAPSLVSTADQRAEASRRAERSWGGRLPMLADLTAADVEEVYASCST</sequence>
<dbReference type="NCBIfam" id="NF041822">
    <property type="entry name" value="daptide_DH"/>
    <property type="match status" value="1"/>
</dbReference>
<evidence type="ECO:0000256" key="1">
    <source>
        <dbReference type="ARBA" id="ARBA00023002"/>
    </source>
</evidence>
<accession>A0ABU4V5A0</accession>
<dbReference type="PANTHER" id="PTHR11496">
    <property type="entry name" value="ALCOHOL DEHYDROGENASE"/>
    <property type="match status" value="1"/>
</dbReference>
<dbReference type="Pfam" id="PF00465">
    <property type="entry name" value="Fe-ADH"/>
    <property type="match status" value="1"/>
</dbReference>
<dbReference type="InterPro" id="IPR049692">
    <property type="entry name" value="Daptide_DH"/>
</dbReference>
<name>A0ABU4V5A0_9PSEU</name>
<dbReference type="InterPro" id="IPR001670">
    <property type="entry name" value="ADH_Fe/GldA"/>
</dbReference>
<organism evidence="3 4">
    <name type="scientific">Lentzea sokolovensis</name>
    <dbReference type="NCBI Taxonomy" id="3095429"/>
    <lineage>
        <taxon>Bacteria</taxon>
        <taxon>Bacillati</taxon>
        <taxon>Actinomycetota</taxon>
        <taxon>Actinomycetes</taxon>
        <taxon>Pseudonocardiales</taxon>
        <taxon>Pseudonocardiaceae</taxon>
        <taxon>Lentzea</taxon>
    </lineage>
</organism>
<keyword evidence="1" id="KW-0560">Oxidoreductase</keyword>
<reference evidence="3 4" key="1">
    <citation type="submission" date="2023-11" db="EMBL/GenBank/DDBJ databases">
        <title>Lentzea sokolovensis, sp. nov., Lentzea kristufkii, sp. nov., and Lentzea miocenensis, sp. nov., rare actinobacteria from Sokolov Coal Basin, Miocene lacustrine sediment, Czech Republic.</title>
        <authorList>
            <person name="Lara A."/>
            <person name="Kotroba L."/>
            <person name="Nouioui I."/>
            <person name="Neumann-Schaal M."/>
            <person name="Mast Y."/>
            <person name="Chronakova A."/>
        </authorList>
    </citation>
    <scope>NUCLEOTIDE SEQUENCE [LARGE SCALE GENOMIC DNA]</scope>
    <source>
        <strain evidence="3 4">BCCO 10_0061</strain>
    </source>
</reference>
<comment type="caution">
    <text evidence="3">The sequence shown here is derived from an EMBL/GenBank/DDBJ whole genome shotgun (WGS) entry which is preliminary data.</text>
</comment>
<dbReference type="InterPro" id="IPR039697">
    <property type="entry name" value="Alcohol_dehydrogenase_Fe"/>
</dbReference>
<dbReference type="EMBL" id="JAXAVU010000013">
    <property type="protein sequence ID" value="MDX8146961.1"/>
    <property type="molecule type" value="Genomic_DNA"/>
</dbReference>
<dbReference type="Gene3D" id="3.40.50.1970">
    <property type="match status" value="1"/>
</dbReference>
<evidence type="ECO:0000259" key="2">
    <source>
        <dbReference type="Pfam" id="PF00465"/>
    </source>
</evidence>
<proteinExistence type="predicted"/>
<dbReference type="SUPFAM" id="SSF56796">
    <property type="entry name" value="Dehydroquinate synthase-like"/>
    <property type="match status" value="1"/>
</dbReference>
<dbReference type="RefSeq" id="WP_319979033.1">
    <property type="nucleotide sequence ID" value="NZ_JAXAVU010000013.1"/>
</dbReference>
<evidence type="ECO:0000313" key="4">
    <source>
        <dbReference type="Proteomes" id="UP001285352"/>
    </source>
</evidence>